<name>A0A0G1IEP8_9BACT</name>
<dbReference type="Gene3D" id="3.40.50.720">
    <property type="entry name" value="NAD(P)-binding Rossmann-like Domain"/>
    <property type="match status" value="1"/>
</dbReference>
<dbReference type="InterPro" id="IPR001509">
    <property type="entry name" value="Epimerase_deHydtase"/>
</dbReference>
<dbReference type="Proteomes" id="UP000033977">
    <property type="component" value="Unassembled WGS sequence"/>
</dbReference>
<proteinExistence type="predicted"/>
<evidence type="ECO:0000259" key="1">
    <source>
        <dbReference type="Pfam" id="PF01370"/>
    </source>
</evidence>
<dbReference type="PANTHER" id="PTHR43245">
    <property type="entry name" value="BIFUNCTIONAL POLYMYXIN RESISTANCE PROTEIN ARNA"/>
    <property type="match status" value="1"/>
</dbReference>
<sequence length="374" mass="42253">MANGTKNVLVTGGAGFIGSHVVDTLIDNGYTVRVLDNLAPPTHNGKLPEWFNKKAEFLKGDVRIKKDWRKALNGVEAVIHLAAYMDQHPDFSNYVSTNVESIALMFESVVENKIPIKKIIAASSQSVYGHGKYRCKNHGSIYPEPRTINDLKNRRWDYICKDCGETLTFLPEKEDDTLFPQIPYGISKLASEQLLMNLGKKYGVSSVISRVSIALGPRQSFRHFYSGALRAFAVNVLNNEPIKINEDGQQSRDFVDVRDTASAYLKVLEDSRADFQIFNFGSGNNTKIIDLAEMVSNAAEVPFWPSLNNRFRAGDARHSPMDMDKLKALGWRPKYALAEAVSEYLKWVRQFKNLKENLDKNYDQLKKEGILFGY</sequence>
<evidence type="ECO:0000313" key="3">
    <source>
        <dbReference type="Proteomes" id="UP000033977"/>
    </source>
</evidence>
<dbReference type="PANTHER" id="PTHR43245:SF13">
    <property type="entry name" value="UDP-D-APIOSE_UDP-D-XYLOSE SYNTHASE 2"/>
    <property type="match status" value="1"/>
</dbReference>
<comment type="caution">
    <text evidence="2">The sequence shown here is derived from an EMBL/GenBank/DDBJ whole genome shotgun (WGS) entry which is preliminary data.</text>
</comment>
<dbReference type="AlphaFoldDB" id="A0A0G1IEP8"/>
<dbReference type="InterPro" id="IPR036291">
    <property type="entry name" value="NAD(P)-bd_dom_sf"/>
</dbReference>
<organism evidence="2 3">
    <name type="scientific">Candidatus Giovannonibacteria bacterium GW2011_GWB1_44_23</name>
    <dbReference type="NCBI Taxonomy" id="1618652"/>
    <lineage>
        <taxon>Bacteria</taxon>
        <taxon>Candidatus Giovannoniibacteriota</taxon>
    </lineage>
</organism>
<dbReference type="SUPFAM" id="SSF51735">
    <property type="entry name" value="NAD(P)-binding Rossmann-fold domains"/>
    <property type="match status" value="1"/>
</dbReference>
<reference evidence="2 3" key="1">
    <citation type="journal article" date="2015" name="Nature">
        <title>rRNA introns, odd ribosomes, and small enigmatic genomes across a large radiation of phyla.</title>
        <authorList>
            <person name="Brown C.T."/>
            <person name="Hug L.A."/>
            <person name="Thomas B.C."/>
            <person name="Sharon I."/>
            <person name="Castelle C.J."/>
            <person name="Singh A."/>
            <person name="Wilkins M.J."/>
            <person name="Williams K.H."/>
            <person name="Banfield J.F."/>
        </authorList>
    </citation>
    <scope>NUCLEOTIDE SEQUENCE [LARGE SCALE GENOMIC DNA]</scope>
</reference>
<dbReference type="Pfam" id="PF01370">
    <property type="entry name" value="Epimerase"/>
    <property type="match status" value="1"/>
</dbReference>
<protein>
    <submittedName>
        <fullName evidence="2">NAD-dependent epimerase/dehydratase family protein</fullName>
    </submittedName>
</protein>
<evidence type="ECO:0000313" key="2">
    <source>
        <dbReference type="EMBL" id="KKT57876.1"/>
    </source>
</evidence>
<feature type="domain" description="NAD-dependent epimerase/dehydratase" evidence="1">
    <location>
        <begin position="8"/>
        <end position="280"/>
    </location>
</feature>
<dbReference type="InterPro" id="IPR050177">
    <property type="entry name" value="Lipid_A_modif_metabolic_enz"/>
</dbReference>
<gene>
    <name evidence="2" type="ORF">UW49_C0001G0060</name>
</gene>
<dbReference type="EMBL" id="LCIN01000001">
    <property type="protein sequence ID" value="KKT57876.1"/>
    <property type="molecule type" value="Genomic_DNA"/>
</dbReference>
<accession>A0A0G1IEP8</accession>